<dbReference type="InterPro" id="IPR050109">
    <property type="entry name" value="HTH-type_TetR-like_transc_reg"/>
</dbReference>
<dbReference type="PRINTS" id="PR00455">
    <property type="entry name" value="HTHTETR"/>
</dbReference>
<keyword evidence="3" id="KW-0804">Transcription</keyword>
<dbReference type="Gene3D" id="1.10.357.10">
    <property type="entry name" value="Tetracycline Repressor, domain 2"/>
    <property type="match status" value="1"/>
</dbReference>
<evidence type="ECO:0000313" key="7">
    <source>
        <dbReference type="Proteomes" id="UP000184391"/>
    </source>
</evidence>
<feature type="DNA-binding region" description="H-T-H motif" evidence="4">
    <location>
        <begin position="46"/>
        <end position="65"/>
    </location>
</feature>
<evidence type="ECO:0000256" key="4">
    <source>
        <dbReference type="PROSITE-ProRule" id="PRU00335"/>
    </source>
</evidence>
<dbReference type="EMBL" id="FRDF01000009">
    <property type="protein sequence ID" value="SHN58190.1"/>
    <property type="molecule type" value="Genomic_DNA"/>
</dbReference>
<dbReference type="PANTHER" id="PTHR30055:SF234">
    <property type="entry name" value="HTH-TYPE TRANSCRIPTIONAL REGULATOR BETI"/>
    <property type="match status" value="1"/>
</dbReference>
<organism evidence="6 7">
    <name type="scientific">Erythrobacter sanguineus</name>
    <dbReference type="NCBI Taxonomy" id="198312"/>
    <lineage>
        <taxon>Bacteria</taxon>
        <taxon>Pseudomonadati</taxon>
        <taxon>Pseudomonadota</taxon>
        <taxon>Alphaproteobacteria</taxon>
        <taxon>Sphingomonadales</taxon>
        <taxon>Erythrobacteraceae</taxon>
        <taxon>Erythrobacter/Porphyrobacter group</taxon>
        <taxon>Erythrobacter</taxon>
    </lineage>
</organism>
<gene>
    <name evidence="6" type="ORF">SAMN02745193_01772</name>
</gene>
<evidence type="ECO:0000256" key="1">
    <source>
        <dbReference type="ARBA" id="ARBA00023015"/>
    </source>
</evidence>
<dbReference type="OrthoDB" id="9808189at2"/>
<name>A0A1M7SID3_9SPHN</name>
<evidence type="ECO:0000256" key="2">
    <source>
        <dbReference type="ARBA" id="ARBA00023125"/>
    </source>
</evidence>
<dbReference type="Proteomes" id="UP000184391">
    <property type="component" value="Unassembled WGS sequence"/>
</dbReference>
<dbReference type="AlphaFoldDB" id="A0A1M7SID3"/>
<dbReference type="PROSITE" id="PS50977">
    <property type="entry name" value="HTH_TETR_2"/>
    <property type="match status" value="1"/>
</dbReference>
<dbReference type="Pfam" id="PF17918">
    <property type="entry name" value="TetR_C_15"/>
    <property type="match status" value="1"/>
</dbReference>
<evidence type="ECO:0000313" key="6">
    <source>
        <dbReference type="EMBL" id="SHN58190.1"/>
    </source>
</evidence>
<sequence length="207" mass="22702">MPRQTAASPARKPARRAVQARSRNTVEVILEAAARILAADGWAAFNTNAVARIAGVSIGSVYEYFANKEAILDVLLDRHLASGEAQIAGLAGIASDALSLDEIVRLLVEGFIAVHQDNPKLHRVLSAEVPISDRQRDRINHIRSRAIALLADLLNGRAARPQLKAAMMIDAADALTHRWFVDEQGVPARPDEMTQELRQMLRSYLTQ</sequence>
<dbReference type="InterPro" id="IPR001647">
    <property type="entry name" value="HTH_TetR"/>
</dbReference>
<dbReference type="Pfam" id="PF00440">
    <property type="entry name" value="TetR_N"/>
    <property type="match status" value="1"/>
</dbReference>
<reference evidence="7" key="1">
    <citation type="submission" date="2016-12" db="EMBL/GenBank/DDBJ databases">
        <authorList>
            <person name="Varghese N."/>
            <person name="Submissions S."/>
        </authorList>
    </citation>
    <scope>NUCLEOTIDE SEQUENCE [LARGE SCALE GENOMIC DNA]</scope>
    <source>
        <strain evidence="7">DSM 11032</strain>
    </source>
</reference>
<accession>A0A1M7SID3</accession>
<dbReference type="SUPFAM" id="SSF46689">
    <property type="entry name" value="Homeodomain-like"/>
    <property type="match status" value="1"/>
</dbReference>
<proteinExistence type="predicted"/>
<keyword evidence="7" id="KW-1185">Reference proteome</keyword>
<evidence type="ECO:0000256" key="3">
    <source>
        <dbReference type="ARBA" id="ARBA00023163"/>
    </source>
</evidence>
<feature type="domain" description="HTH tetR-type" evidence="5">
    <location>
        <begin position="23"/>
        <end position="83"/>
    </location>
</feature>
<dbReference type="GO" id="GO:0003700">
    <property type="term" value="F:DNA-binding transcription factor activity"/>
    <property type="evidence" value="ECO:0007669"/>
    <property type="project" value="TreeGrafter"/>
</dbReference>
<dbReference type="InterPro" id="IPR009057">
    <property type="entry name" value="Homeodomain-like_sf"/>
</dbReference>
<dbReference type="RefSeq" id="WP_158093698.1">
    <property type="nucleotide sequence ID" value="NZ_FRDF01000009.1"/>
</dbReference>
<dbReference type="GO" id="GO:0000976">
    <property type="term" value="F:transcription cis-regulatory region binding"/>
    <property type="evidence" value="ECO:0007669"/>
    <property type="project" value="TreeGrafter"/>
</dbReference>
<protein>
    <submittedName>
        <fullName evidence="6">Transcriptional regulator, TetR family</fullName>
    </submittedName>
</protein>
<dbReference type="PANTHER" id="PTHR30055">
    <property type="entry name" value="HTH-TYPE TRANSCRIPTIONAL REGULATOR RUTR"/>
    <property type="match status" value="1"/>
</dbReference>
<keyword evidence="1" id="KW-0805">Transcription regulation</keyword>
<keyword evidence="2 4" id="KW-0238">DNA-binding</keyword>
<evidence type="ECO:0000259" key="5">
    <source>
        <dbReference type="PROSITE" id="PS50977"/>
    </source>
</evidence>
<dbReference type="InterPro" id="IPR041669">
    <property type="entry name" value="TetR_C_15"/>
</dbReference>
<dbReference type="STRING" id="198312.SAMN02745193_01772"/>